<dbReference type="STRING" id="1177982.SAMN04489711_1255"/>
<proteinExistence type="predicted"/>
<evidence type="ECO:0000313" key="2">
    <source>
        <dbReference type="EMBL" id="SFF30665.1"/>
    </source>
</evidence>
<organism evidence="2 3">
    <name type="scientific">Paracidovorax wautersii</name>
    <dbReference type="NCBI Taxonomy" id="1177982"/>
    <lineage>
        <taxon>Bacteria</taxon>
        <taxon>Pseudomonadati</taxon>
        <taxon>Pseudomonadota</taxon>
        <taxon>Betaproteobacteria</taxon>
        <taxon>Burkholderiales</taxon>
        <taxon>Comamonadaceae</taxon>
        <taxon>Paracidovorax</taxon>
    </lineage>
</organism>
<feature type="transmembrane region" description="Helical" evidence="1">
    <location>
        <begin position="53"/>
        <end position="71"/>
    </location>
</feature>
<keyword evidence="1" id="KW-0472">Membrane</keyword>
<gene>
    <name evidence="2" type="ORF">SAMN04489711_1255</name>
</gene>
<accession>A0A1I2HK19</accession>
<dbReference type="AlphaFoldDB" id="A0A1I2HK19"/>
<dbReference type="OrthoDB" id="8759770at2"/>
<feature type="transmembrane region" description="Helical" evidence="1">
    <location>
        <begin position="78"/>
        <end position="98"/>
    </location>
</feature>
<name>A0A1I2HK19_9BURK</name>
<evidence type="ECO:0000256" key="1">
    <source>
        <dbReference type="SAM" id="Phobius"/>
    </source>
</evidence>
<dbReference type="EMBL" id="FONX01000025">
    <property type="protein sequence ID" value="SFF30665.1"/>
    <property type="molecule type" value="Genomic_DNA"/>
</dbReference>
<keyword evidence="3" id="KW-1185">Reference proteome</keyword>
<keyword evidence="1" id="KW-0812">Transmembrane</keyword>
<feature type="transmembrane region" description="Helical" evidence="1">
    <location>
        <begin position="12"/>
        <end position="41"/>
    </location>
</feature>
<evidence type="ECO:0008006" key="4">
    <source>
        <dbReference type="Google" id="ProtNLM"/>
    </source>
</evidence>
<dbReference type="Proteomes" id="UP000199119">
    <property type="component" value="Unassembled WGS sequence"/>
</dbReference>
<sequence>MRTSALNRRNYVALAARTLLAIFGGYAFCWGLIALCAALTFPLDAELHDGETLGSILALLIYPAVFLWAFAARSLWRVGAVTVGGGALMAVVASLIQMRLT</sequence>
<keyword evidence="1" id="KW-1133">Transmembrane helix</keyword>
<evidence type="ECO:0000313" key="3">
    <source>
        <dbReference type="Proteomes" id="UP000199119"/>
    </source>
</evidence>
<reference evidence="3" key="1">
    <citation type="submission" date="2016-10" db="EMBL/GenBank/DDBJ databases">
        <authorList>
            <person name="Varghese N."/>
            <person name="Submissions S."/>
        </authorList>
    </citation>
    <scope>NUCLEOTIDE SEQUENCE [LARGE SCALE GENOMIC DNA]</scope>
    <source>
        <strain evidence="3">DSM 27981</strain>
    </source>
</reference>
<protein>
    <recommendedName>
        <fullName evidence="4">Iron uptake protein</fullName>
    </recommendedName>
</protein>